<dbReference type="PANTHER" id="PTHR35317">
    <property type="entry name" value="OS04G0629600 PROTEIN"/>
    <property type="match status" value="1"/>
</dbReference>
<dbReference type="OrthoDB" id="1633296at2759"/>
<dbReference type="GeneID" id="111022228"/>
<dbReference type="PANTHER" id="PTHR35317:SF43">
    <property type="entry name" value="TRANSMEMBRANE PROTEIN"/>
    <property type="match status" value="1"/>
</dbReference>
<dbReference type="Pfam" id="PF14223">
    <property type="entry name" value="Retrotran_gag_2"/>
    <property type="match status" value="1"/>
</dbReference>
<dbReference type="AlphaFoldDB" id="A0A6J1DQP2"/>
<dbReference type="RefSeq" id="XP_022155096.1">
    <property type="nucleotide sequence ID" value="XM_022299404.1"/>
</dbReference>
<protein>
    <submittedName>
        <fullName evidence="2">Uncharacterized protein LOC111022228</fullName>
    </submittedName>
</protein>
<sequence length="185" mass="21421">MSTQVNNIPRLNVANFKDWKEDIQIVLGCMDLDLALRVDRPTSTEENPNKVEIEKWDRSNRMCLMIMKRSIPETFRGSIVEGTNAKSFLKEMKQYFTKNDKAEASTLMTKLTSSRYVGKGNIREYKMQMSSVATKLKALKLKVSEEFLVHLVLNSLSAEYSHFRVSYNTQKDKWSLNELISHCVQ</sequence>
<gene>
    <name evidence="2" type="primary">LOC111022228</name>
</gene>
<proteinExistence type="predicted"/>
<reference evidence="2" key="1">
    <citation type="submission" date="2025-08" db="UniProtKB">
        <authorList>
            <consortium name="RefSeq"/>
        </authorList>
    </citation>
    <scope>IDENTIFICATION</scope>
    <source>
        <strain evidence="2">OHB3-1</strain>
    </source>
</reference>
<dbReference type="Proteomes" id="UP000504603">
    <property type="component" value="Unplaced"/>
</dbReference>
<evidence type="ECO:0000313" key="1">
    <source>
        <dbReference type="Proteomes" id="UP000504603"/>
    </source>
</evidence>
<evidence type="ECO:0000313" key="2">
    <source>
        <dbReference type="RefSeq" id="XP_022155096.1"/>
    </source>
</evidence>
<accession>A0A6J1DQP2</accession>
<keyword evidence="1" id="KW-1185">Reference proteome</keyword>
<name>A0A6J1DQP2_MOMCH</name>
<organism evidence="1 2">
    <name type="scientific">Momordica charantia</name>
    <name type="common">Bitter gourd</name>
    <name type="synonym">Balsam pear</name>
    <dbReference type="NCBI Taxonomy" id="3673"/>
    <lineage>
        <taxon>Eukaryota</taxon>
        <taxon>Viridiplantae</taxon>
        <taxon>Streptophyta</taxon>
        <taxon>Embryophyta</taxon>
        <taxon>Tracheophyta</taxon>
        <taxon>Spermatophyta</taxon>
        <taxon>Magnoliopsida</taxon>
        <taxon>eudicotyledons</taxon>
        <taxon>Gunneridae</taxon>
        <taxon>Pentapetalae</taxon>
        <taxon>rosids</taxon>
        <taxon>fabids</taxon>
        <taxon>Cucurbitales</taxon>
        <taxon>Cucurbitaceae</taxon>
        <taxon>Momordiceae</taxon>
        <taxon>Momordica</taxon>
    </lineage>
</organism>
<dbReference type="KEGG" id="mcha:111022228"/>